<evidence type="ECO:0000313" key="2">
    <source>
        <dbReference type="EnsemblPlants" id="MELO3C012479.2.1"/>
    </source>
</evidence>
<dbReference type="AlphaFoldDB" id="A0A9I9D399"/>
<protein>
    <recommendedName>
        <fullName evidence="3">Transmembrane protein</fullName>
    </recommendedName>
</protein>
<reference evidence="2" key="1">
    <citation type="submission" date="2023-03" db="UniProtKB">
        <authorList>
            <consortium name="EnsemblPlants"/>
        </authorList>
    </citation>
    <scope>IDENTIFICATION</scope>
</reference>
<dbReference type="EnsemblPlants" id="MELO3C012479.2.1">
    <property type="protein sequence ID" value="MELO3C012479.2.1"/>
    <property type="gene ID" value="MELO3C012479.2"/>
</dbReference>
<organism evidence="2">
    <name type="scientific">Cucumis melo</name>
    <name type="common">Muskmelon</name>
    <dbReference type="NCBI Taxonomy" id="3656"/>
    <lineage>
        <taxon>Eukaryota</taxon>
        <taxon>Viridiplantae</taxon>
        <taxon>Streptophyta</taxon>
        <taxon>Embryophyta</taxon>
        <taxon>Tracheophyta</taxon>
        <taxon>Spermatophyta</taxon>
        <taxon>Magnoliopsida</taxon>
        <taxon>eudicotyledons</taxon>
        <taxon>Gunneridae</taxon>
        <taxon>Pentapetalae</taxon>
        <taxon>rosids</taxon>
        <taxon>fabids</taxon>
        <taxon>Cucurbitales</taxon>
        <taxon>Cucurbitaceae</taxon>
        <taxon>Benincaseae</taxon>
        <taxon>Cucumis</taxon>
    </lineage>
</organism>
<sequence>MVRCFNLVSVLVLAAVAVSMVVLPLVLPPLPPPPLVLLFFPVGIMAALLLLAFSHSDVGVGNLVV</sequence>
<dbReference type="PANTHER" id="PTHR38928:SF5">
    <property type="entry name" value="PROTEIN, PUTATIVE-RELATED"/>
    <property type="match status" value="1"/>
</dbReference>
<keyword evidence="1" id="KW-0812">Transmembrane</keyword>
<proteinExistence type="predicted"/>
<accession>A0A9I9D399</accession>
<dbReference type="Gramene" id="MELO3C012479.2.1">
    <property type="protein sequence ID" value="MELO3C012479.2.1"/>
    <property type="gene ID" value="MELO3C012479.2"/>
</dbReference>
<keyword evidence="1" id="KW-0472">Membrane</keyword>
<evidence type="ECO:0000256" key="1">
    <source>
        <dbReference type="SAM" id="Phobius"/>
    </source>
</evidence>
<keyword evidence="1" id="KW-1133">Transmembrane helix</keyword>
<dbReference type="PANTHER" id="PTHR38928">
    <property type="entry name" value="ARGOS7"/>
    <property type="match status" value="1"/>
</dbReference>
<name>A0A9I9D399_CUCME</name>
<evidence type="ECO:0008006" key="3">
    <source>
        <dbReference type="Google" id="ProtNLM"/>
    </source>
</evidence>
<feature type="transmembrane region" description="Helical" evidence="1">
    <location>
        <begin position="33"/>
        <end position="53"/>
    </location>
</feature>
<feature type="transmembrane region" description="Helical" evidence="1">
    <location>
        <begin position="7"/>
        <end position="27"/>
    </location>
</feature>